<dbReference type="GO" id="GO:0005737">
    <property type="term" value="C:cytoplasm"/>
    <property type="evidence" value="ECO:0007669"/>
    <property type="project" value="TreeGrafter"/>
</dbReference>
<evidence type="ECO:0000259" key="3">
    <source>
        <dbReference type="PROSITE" id="PS51857"/>
    </source>
</evidence>
<keyword evidence="5" id="KW-1185">Reference proteome</keyword>
<organism evidence="4 5">
    <name type="scientific">Callithrix jacchus</name>
    <name type="common">White-tufted-ear marmoset</name>
    <name type="synonym">Simia Jacchus</name>
    <dbReference type="NCBI Taxonomy" id="9483"/>
    <lineage>
        <taxon>Eukaryota</taxon>
        <taxon>Metazoa</taxon>
        <taxon>Chordata</taxon>
        <taxon>Craniata</taxon>
        <taxon>Vertebrata</taxon>
        <taxon>Euteleostomi</taxon>
        <taxon>Mammalia</taxon>
        <taxon>Eutheria</taxon>
        <taxon>Euarchontoglires</taxon>
        <taxon>Primates</taxon>
        <taxon>Haplorrhini</taxon>
        <taxon>Platyrrhini</taxon>
        <taxon>Cebidae</taxon>
        <taxon>Callitrichinae</taxon>
        <taxon>Callithrix</taxon>
        <taxon>Callithrix</taxon>
    </lineage>
</organism>
<dbReference type="PROSITE" id="PS00352">
    <property type="entry name" value="CSD_1"/>
    <property type="match status" value="1"/>
</dbReference>
<feature type="region of interest" description="Disordered" evidence="2">
    <location>
        <begin position="114"/>
        <end position="139"/>
    </location>
</feature>
<reference evidence="4 5" key="1">
    <citation type="submission" date="2009-03" db="EMBL/GenBank/DDBJ databases">
        <authorList>
            <person name="Warren W."/>
            <person name="Ye L."/>
            <person name="Minx P."/>
            <person name="Worley K."/>
            <person name="Gibbs R."/>
            <person name="Wilson R.K."/>
        </authorList>
    </citation>
    <scope>NUCLEOTIDE SEQUENCE [LARGE SCALE GENOMIC DNA]</scope>
</reference>
<dbReference type="SMART" id="SM00357">
    <property type="entry name" value="CSP"/>
    <property type="match status" value="1"/>
</dbReference>
<feature type="region of interest" description="Disordered" evidence="2">
    <location>
        <begin position="226"/>
        <end position="272"/>
    </location>
</feature>
<dbReference type="SUPFAM" id="SSF50249">
    <property type="entry name" value="Nucleic acid-binding proteins"/>
    <property type="match status" value="1"/>
</dbReference>
<dbReference type="AlphaFoldDB" id="A0A8I4A192"/>
<reference evidence="4" key="3">
    <citation type="submission" date="2025-09" db="UniProtKB">
        <authorList>
            <consortium name="Ensembl"/>
        </authorList>
    </citation>
    <scope>IDENTIFICATION</scope>
</reference>
<protein>
    <submittedName>
        <fullName evidence="4">Calcium regulated heat stable protein 1</fullName>
    </submittedName>
</protein>
<dbReference type="Pfam" id="PF00313">
    <property type="entry name" value="CSD"/>
    <property type="match status" value="1"/>
</dbReference>
<dbReference type="PROSITE" id="PS51857">
    <property type="entry name" value="CSD_2"/>
    <property type="match status" value="1"/>
</dbReference>
<dbReference type="InterPro" id="IPR002059">
    <property type="entry name" value="CSP_DNA-bd"/>
</dbReference>
<dbReference type="Ensembl" id="ENSCJAT00000118783.1">
    <property type="protein sequence ID" value="ENSCJAP00000086331.1"/>
    <property type="gene ID" value="ENSCJAG00000017286.4"/>
</dbReference>
<accession>A0A8I4A192</accession>
<dbReference type="Proteomes" id="UP000008225">
    <property type="component" value="Chromosome 12"/>
</dbReference>
<evidence type="ECO:0000256" key="1">
    <source>
        <dbReference type="ARBA" id="ARBA00022553"/>
    </source>
</evidence>
<feature type="domain" description="CSD" evidence="3">
    <location>
        <begin position="384"/>
        <end position="450"/>
    </location>
</feature>
<feature type="compositionally biased region" description="Pro residues" evidence="2">
    <location>
        <begin position="124"/>
        <end position="135"/>
    </location>
</feature>
<dbReference type="GO" id="GO:0003730">
    <property type="term" value="F:mRNA 3'-UTR binding"/>
    <property type="evidence" value="ECO:0007669"/>
    <property type="project" value="TreeGrafter"/>
</dbReference>
<sequence length="469" mass="48958">GPNSTSFQGRFLPVGAAQPRPARDLRPALPPVAGADTKILSAPLRPPLLSWVPSCSSIGREFLGAGPRRPTRARGPRSLPSCALSVRAKRRAEQSGSQGRELFSGIPGGAWWAPPARGAAGLEPRPPLPPSPPSSPSLQGLLARRWGELRAGFLWACLGNAGCFSSGQGVGVAAPGGIRRGPRVALPARPLVLCELGELSPPSPPLLPAGGSRGLGLAGRWARRGGARHAGSGANRVGPGRASCGSRLGRRPVPAGEVGSRPGAAPLAASAGGGADGRACCSGCLRPDGGASALERDFTRAHMPPFRRLRWRPQVCRPERSAMSSEPPPPPQPPTHQASVGLLDTPRTRERSPSPLRGNVVPSPLPTRRTRTFSATVRASQGPVYKGVCKCFCRSKGHGFITPADGGPDIFLHISDVEGEYVPVEGDEVTYKMCSIPPKNEKLQAVEVVITHLAPGTKHETWSGHVISS</sequence>
<dbReference type="InterPro" id="IPR012340">
    <property type="entry name" value="NA-bd_OB-fold"/>
</dbReference>
<keyword evidence="1" id="KW-0597">Phosphoprotein</keyword>
<dbReference type="InterPro" id="IPR019844">
    <property type="entry name" value="CSD_CS"/>
</dbReference>
<dbReference type="InterPro" id="IPR011129">
    <property type="entry name" value="CSD"/>
</dbReference>
<dbReference type="Gene3D" id="2.40.50.140">
    <property type="entry name" value="Nucleic acid-binding proteins"/>
    <property type="match status" value="1"/>
</dbReference>
<evidence type="ECO:0000256" key="2">
    <source>
        <dbReference type="SAM" id="MobiDB-lite"/>
    </source>
</evidence>
<name>A0A8I4A192_CALJA</name>
<dbReference type="InterPro" id="IPR052069">
    <property type="entry name" value="Ca-reg_mRNA-binding_domain"/>
</dbReference>
<dbReference type="FunFam" id="2.40.50.140:FF:000086">
    <property type="entry name" value="Cold shock domain-containing protein C2"/>
    <property type="match status" value="1"/>
</dbReference>
<dbReference type="GO" id="GO:0043488">
    <property type="term" value="P:regulation of mRNA stability"/>
    <property type="evidence" value="ECO:0007669"/>
    <property type="project" value="TreeGrafter"/>
</dbReference>
<reference evidence="4" key="2">
    <citation type="submission" date="2025-08" db="UniProtKB">
        <authorList>
            <consortium name="Ensembl"/>
        </authorList>
    </citation>
    <scope>IDENTIFICATION</scope>
</reference>
<feature type="region of interest" description="Disordered" evidence="2">
    <location>
        <begin position="312"/>
        <end position="372"/>
    </location>
</feature>
<evidence type="ECO:0000313" key="5">
    <source>
        <dbReference type="Proteomes" id="UP000008225"/>
    </source>
</evidence>
<dbReference type="PANTHER" id="PTHR12962">
    <property type="entry name" value="CALCIUM-REGULATED HEAT STABLE PROTEIN CRHSP-24-RELATED"/>
    <property type="match status" value="1"/>
</dbReference>
<evidence type="ECO:0000313" key="4">
    <source>
        <dbReference type="Ensembl" id="ENSCJAP00000086331.1"/>
    </source>
</evidence>
<dbReference type="PANTHER" id="PTHR12962:SF3">
    <property type="entry name" value="CALCIUM-REGULATED HEAT-STABLE PROTEIN 1"/>
    <property type="match status" value="1"/>
</dbReference>
<dbReference type="CDD" id="cd04458">
    <property type="entry name" value="CSP_CDS"/>
    <property type="match status" value="1"/>
</dbReference>
<feature type="compositionally biased region" description="Low complexity" evidence="2">
    <location>
        <begin position="259"/>
        <end position="270"/>
    </location>
</feature>
<feature type="region of interest" description="Disordered" evidence="2">
    <location>
        <begin position="1"/>
        <end position="30"/>
    </location>
</feature>
<dbReference type="GeneTree" id="ENSGT00390000000022"/>
<proteinExistence type="predicted"/>